<comment type="catalytic activity">
    <reaction evidence="1 8">
        <text>6-phospho-D-glucono-1,5-lactone + H2O = 6-phospho-D-gluconate + H(+)</text>
        <dbReference type="Rhea" id="RHEA:12556"/>
        <dbReference type="ChEBI" id="CHEBI:15377"/>
        <dbReference type="ChEBI" id="CHEBI:15378"/>
        <dbReference type="ChEBI" id="CHEBI:57955"/>
        <dbReference type="ChEBI" id="CHEBI:58759"/>
        <dbReference type="EC" id="3.1.1.31"/>
    </reaction>
</comment>
<name>A0A7X6DTV9_9BACT</name>
<evidence type="ECO:0000256" key="8">
    <source>
        <dbReference type="RuleBase" id="RU365095"/>
    </source>
</evidence>
<evidence type="ECO:0000256" key="3">
    <source>
        <dbReference type="ARBA" id="ARBA00004961"/>
    </source>
</evidence>
<evidence type="ECO:0000313" key="10">
    <source>
        <dbReference type="EMBL" id="NKE73215.1"/>
    </source>
</evidence>
<protein>
    <recommendedName>
        <fullName evidence="6 8">6-phosphogluconolactonase</fullName>
        <shortName evidence="8">6PGL</shortName>
        <ecNumber evidence="5 8">3.1.1.31</ecNumber>
    </recommendedName>
</protein>
<dbReference type="PANTHER" id="PTHR11054">
    <property type="entry name" value="6-PHOSPHOGLUCONOLACTONASE"/>
    <property type="match status" value="1"/>
</dbReference>
<comment type="similarity">
    <text evidence="4 8">Belongs to the glucosamine/galactosamine-6-phosphate isomerase family. 6-phosphogluconolactonase subfamily.</text>
</comment>
<dbReference type="InterPro" id="IPR005900">
    <property type="entry name" value="6-phosphogluconolactonase_DevB"/>
</dbReference>
<dbReference type="AlphaFoldDB" id="A0A7X6DTV9"/>
<dbReference type="InterPro" id="IPR037171">
    <property type="entry name" value="NagB/RpiA_transferase-like"/>
</dbReference>
<dbReference type="Proteomes" id="UP000534783">
    <property type="component" value="Unassembled WGS sequence"/>
</dbReference>
<dbReference type="SUPFAM" id="SSF100950">
    <property type="entry name" value="NagB/RpiA/CoA transferase-like"/>
    <property type="match status" value="1"/>
</dbReference>
<evidence type="ECO:0000256" key="1">
    <source>
        <dbReference type="ARBA" id="ARBA00000832"/>
    </source>
</evidence>
<accession>A0A7X6DTV9</accession>
<dbReference type="NCBIfam" id="TIGR01198">
    <property type="entry name" value="pgl"/>
    <property type="match status" value="1"/>
</dbReference>
<dbReference type="InterPro" id="IPR039104">
    <property type="entry name" value="6PGL"/>
</dbReference>
<evidence type="ECO:0000256" key="5">
    <source>
        <dbReference type="ARBA" id="ARBA00013198"/>
    </source>
</evidence>
<comment type="function">
    <text evidence="2 8">Hydrolysis of 6-phosphogluconolactone to 6-phosphogluconate.</text>
</comment>
<sequence>MGATGGPPEEIVICRDREDLGDQAARSFVRLAQEAVSLRGRFSAALAGGATPRALYRSLVSAAFAEKISWKSVHLFWGDERAVPPGHPDSNYHLANETLISHVPIPPQNVHRMRGERSDLQAAADEYEKTLHDFFGPSDPGWPSFDLVLLGIGSDGHTASLFPGSPVLKETVRWVAAPYVEKLNAVRLTLTLPALNHARRVIFLAAGKEKRSIIRDVLSDDSPSTDLPARMVQPRKGARLFFLDQDAAALLGKDLR</sequence>
<dbReference type="UniPathway" id="UPA00115">
    <property type="reaction ID" value="UER00409"/>
</dbReference>
<feature type="domain" description="Glucosamine/galactosamine-6-phosphate isomerase" evidence="9">
    <location>
        <begin position="16"/>
        <end position="238"/>
    </location>
</feature>
<dbReference type="CDD" id="cd01400">
    <property type="entry name" value="6PGL"/>
    <property type="match status" value="1"/>
</dbReference>
<proteinExistence type="inferred from homology"/>
<keyword evidence="11" id="KW-1185">Reference proteome</keyword>
<keyword evidence="7 8" id="KW-0378">Hydrolase</keyword>
<evidence type="ECO:0000256" key="6">
    <source>
        <dbReference type="ARBA" id="ARBA00020337"/>
    </source>
</evidence>
<dbReference type="EC" id="3.1.1.31" evidence="5 8"/>
<dbReference type="Pfam" id="PF01182">
    <property type="entry name" value="Glucosamine_iso"/>
    <property type="match status" value="1"/>
</dbReference>
<dbReference type="FunFam" id="3.40.50.1360:FF:000005">
    <property type="entry name" value="6-phosphogluconolactonase"/>
    <property type="match status" value="1"/>
</dbReference>
<comment type="caution">
    <text evidence="10">The sequence shown here is derived from an EMBL/GenBank/DDBJ whole genome shotgun (WGS) entry which is preliminary data.</text>
</comment>
<evidence type="ECO:0000256" key="4">
    <source>
        <dbReference type="ARBA" id="ARBA00010662"/>
    </source>
</evidence>
<dbReference type="PANTHER" id="PTHR11054:SF0">
    <property type="entry name" value="6-PHOSPHOGLUCONOLACTONASE"/>
    <property type="match status" value="1"/>
</dbReference>
<dbReference type="EMBL" id="VTOW01000005">
    <property type="protein sequence ID" value="NKE73215.1"/>
    <property type="molecule type" value="Genomic_DNA"/>
</dbReference>
<evidence type="ECO:0000313" key="11">
    <source>
        <dbReference type="Proteomes" id="UP000534783"/>
    </source>
</evidence>
<dbReference type="GO" id="GO:0017057">
    <property type="term" value="F:6-phosphogluconolactonase activity"/>
    <property type="evidence" value="ECO:0007669"/>
    <property type="project" value="UniProtKB-UniRule"/>
</dbReference>
<dbReference type="InterPro" id="IPR006148">
    <property type="entry name" value="Glc/Gal-6P_isomerase"/>
</dbReference>
<dbReference type="Gene3D" id="3.40.50.1360">
    <property type="match status" value="1"/>
</dbReference>
<dbReference type="GO" id="GO:0005975">
    <property type="term" value="P:carbohydrate metabolic process"/>
    <property type="evidence" value="ECO:0007669"/>
    <property type="project" value="UniProtKB-UniRule"/>
</dbReference>
<comment type="pathway">
    <text evidence="3 8">Carbohydrate degradation; pentose phosphate pathway; D-ribulose 5-phosphate from D-glucose 6-phosphate (oxidative stage): step 2/3.</text>
</comment>
<evidence type="ECO:0000256" key="7">
    <source>
        <dbReference type="ARBA" id="ARBA00022801"/>
    </source>
</evidence>
<dbReference type="GO" id="GO:0006098">
    <property type="term" value="P:pentose-phosphate shunt"/>
    <property type="evidence" value="ECO:0007669"/>
    <property type="project" value="UniProtKB-UniPathway"/>
</dbReference>
<organism evidence="10 11">
    <name type="scientific">Candidatus Manganitrophus noduliformans</name>
    <dbReference type="NCBI Taxonomy" id="2606439"/>
    <lineage>
        <taxon>Bacteria</taxon>
        <taxon>Pseudomonadati</taxon>
        <taxon>Nitrospirota</taxon>
        <taxon>Nitrospiria</taxon>
        <taxon>Candidatus Troglogloeales</taxon>
        <taxon>Candidatus Manganitrophaceae</taxon>
        <taxon>Candidatus Manganitrophus</taxon>
    </lineage>
</organism>
<gene>
    <name evidence="8 10" type="primary">pgl</name>
    <name evidence="10" type="ORF">MNODULE_20880</name>
</gene>
<evidence type="ECO:0000259" key="9">
    <source>
        <dbReference type="Pfam" id="PF01182"/>
    </source>
</evidence>
<evidence type="ECO:0000256" key="2">
    <source>
        <dbReference type="ARBA" id="ARBA00002681"/>
    </source>
</evidence>
<reference evidence="10 11" key="1">
    <citation type="journal article" date="2020" name="Nature">
        <title>Bacterial chemolithoautotrophy via manganese oxidation.</title>
        <authorList>
            <person name="Yu H."/>
            <person name="Leadbetter J.R."/>
        </authorList>
    </citation>
    <scope>NUCLEOTIDE SEQUENCE [LARGE SCALE GENOMIC DNA]</scope>
    <source>
        <strain evidence="10 11">Mn-1</strain>
    </source>
</reference>